<dbReference type="AlphaFoldDB" id="A0A5D0QSZ4"/>
<dbReference type="Proteomes" id="UP000324358">
    <property type="component" value="Unassembled WGS sequence"/>
</dbReference>
<proteinExistence type="predicted"/>
<name>A0A5D0QSZ4_9FLAO</name>
<reference evidence="1 2" key="1">
    <citation type="submission" date="2019-08" db="EMBL/GenBank/DDBJ databases">
        <title>Genomes of Antarctic Bizionia species.</title>
        <authorList>
            <person name="Bowman J.P."/>
        </authorList>
    </citation>
    <scope>NUCLEOTIDE SEQUENCE [LARGE SCALE GENOMIC DNA]</scope>
    <source>
        <strain evidence="1 2">APA-1</strain>
    </source>
</reference>
<evidence type="ECO:0000313" key="2">
    <source>
        <dbReference type="Proteomes" id="UP000324358"/>
    </source>
</evidence>
<keyword evidence="2" id="KW-1185">Reference proteome</keyword>
<dbReference type="OrthoDB" id="645138at2"/>
<dbReference type="EMBL" id="VSKL01000004">
    <property type="protein sequence ID" value="TYB72343.1"/>
    <property type="molecule type" value="Genomic_DNA"/>
</dbReference>
<protein>
    <submittedName>
        <fullName evidence="1">Uncharacterized protein</fullName>
    </submittedName>
</protein>
<accession>A0A5D0QSZ4</accession>
<organism evidence="1 2">
    <name type="scientific">Bizionia algoritergicola</name>
    <dbReference type="NCBI Taxonomy" id="291187"/>
    <lineage>
        <taxon>Bacteria</taxon>
        <taxon>Pseudomonadati</taxon>
        <taxon>Bacteroidota</taxon>
        <taxon>Flavobacteriia</taxon>
        <taxon>Flavobacteriales</taxon>
        <taxon>Flavobacteriaceae</taxon>
        <taxon>Bizionia</taxon>
    </lineage>
</organism>
<comment type="caution">
    <text evidence="1">The sequence shown here is derived from an EMBL/GenBank/DDBJ whole genome shotgun (WGS) entry which is preliminary data.</text>
</comment>
<gene>
    <name evidence="1" type="ORF">ES675_11290</name>
</gene>
<sequence length="250" mass="27552">MAKQKGIIPLVGTIGGINFYYLNGKPVAREAGGGFNGTAIKTKASMRRVRENGSEFGHCSRVNKAYRMALRPFYTQHKFTFFHSRLMTMFTQLKALDTINARGERRVANGLTTDLGQQLLQDFNYTPDCVLQQVLPFSFSMDWGTHTVVFPKFNMTQVSFIPGATHIALQFGVLDFNFETLASHLHLAAPVVLAKDFSGTSLSLTPTSLPSGLGLQVAVLGVRYYQEVDGLMYLLHARNGVGIGVLEVNP</sequence>
<dbReference type="RefSeq" id="WP_066252928.1">
    <property type="nucleotide sequence ID" value="NZ_VSKL01000004.1"/>
</dbReference>
<evidence type="ECO:0000313" key="1">
    <source>
        <dbReference type="EMBL" id="TYB72343.1"/>
    </source>
</evidence>